<dbReference type="EMBL" id="MEVD01000003">
    <property type="protein sequence ID" value="OGC54468.1"/>
    <property type="molecule type" value="Genomic_DNA"/>
</dbReference>
<feature type="transmembrane region" description="Helical" evidence="6">
    <location>
        <begin position="396"/>
        <end position="415"/>
    </location>
</feature>
<feature type="transmembrane region" description="Helical" evidence="6">
    <location>
        <begin position="240"/>
        <end position="261"/>
    </location>
</feature>
<dbReference type="PANTHER" id="PTHR30250:SF26">
    <property type="entry name" value="PSMA PROTEIN"/>
    <property type="match status" value="1"/>
</dbReference>
<evidence type="ECO:0000256" key="3">
    <source>
        <dbReference type="ARBA" id="ARBA00022692"/>
    </source>
</evidence>
<dbReference type="InterPro" id="IPR050833">
    <property type="entry name" value="Poly_Biosynth_Transport"/>
</dbReference>
<gene>
    <name evidence="7" type="ORF">A3D91_01045</name>
</gene>
<evidence type="ECO:0000313" key="8">
    <source>
        <dbReference type="Proteomes" id="UP000178127"/>
    </source>
</evidence>
<dbReference type="Pfam" id="PF13440">
    <property type="entry name" value="Polysacc_synt_3"/>
    <property type="match status" value="1"/>
</dbReference>
<comment type="subcellular location">
    <subcellularLocation>
        <location evidence="1">Cell membrane</location>
        <topology evidence="1">Multi-pass membrane protein</topology>
    </subcellularLocation>
</comment>
<evidence type="ECO:0000256" key="4">
    <source>
        <dbReference type="ARBA" id="ARBA00022989"/>
    </source>
</evidence>
<reference evidence="7 8" key="1">
    <citation type="journal article" date="2016" name="Nat. Commun.">
        <title>Thousands of microbial genomes shed light on interconnected biogeochemical processes in an aquifer system.</title>
        <authorList>
            <person name="Anantharaman K."/>
            <person name="Brown C.T."/>
            <person name="Hug L.A."/>
            <person name="Sharon I."/>
            <person name="Castelle C.J."/>
            <person name="Probst A.J."/>
            <person name="Thomas B.C."/>
            <person name="Singh A."/>
            <person name="Wilkins M.J."/>
            <person name="Karaoz U."/>
            <person name="Brodie E.L."/>
            <person name="Williams K.H."/>
            <person name="Hubbard S.S."/>
            <person name="Banfield J.F."/>
        </authorList>
    </citation>
    <scope>NUCLEOTIDE SEQUENCE [LARGE SCALE GENOMIC DNA]</scope>
</reference>
<keyword evidence="2" id="KW-1003">Cell membrane</keyword>
<feature type="transmembrane region" description="Helical" evidence="6">
    <location>
        <begin position="121"/>
        <end position="139"/>
    </location>
</feature>
<dbReference type="STRING" id="1802620.A3D91_01045"/>
<feature type="transmembrane region" description="Helical" evidence="6">
    <location>
        <begin position="452"/>
        <end position="471"/>
    </location>
</feature>
<keyword evidence="4 6" id="KW-1133">Transmembrane helix</keyword>
<feature type="transmembrane region" description="Helical" evidence="6">
    <location>
        <begin position="79"/>
        <end position="101"/>
    </location>
</feature>
<proteinExistence type="predicted"/>
<name>A0A1F4VBR8_UNCKA</name>
<accession>A0A1F4VBR8</accession>
<feature type="transmembrane region" description="Helical" evidence="6">
    <location>
        <begin position="148"/>
        <end position="169"/>
    </location>
</feature>
<sequence>MKELTKWQIISFFSRGAAMALGIFQSFFIVRLLTVGEYGVVQLAASIGGAFGIYQHLGLASGSTREISAAKDDTEIFKIFITALVIRYVVTIPLVLFLFFSANSLAVDTYNDESLILPIKIYALVLLFQGVQSILNSVISGTKRFKHLFLFQSGIAVVSVLIFIPLVYYYSVNGYFYALAFFNLISSTILSYLAFKPLRGKLVFPSKSDFKALLKELLSISLAIYFVKILYTWWEKSGPLLLGLEVSKETVGIFAFGLLYAKKLMNISDAVTDVNLPVLSEKFVKDTAAFKEIFSSNFNKIYILIIFVAASAVYWSKDVITLLVGGNKYDESFPYVLPLVFAFVFYSFINIIKSSVIVPAKLVKELIASFVVLLVGTVLFFILTNENLGSLSSMSYAMLIGAALSTGFMVIISQFKLKFKFITHDHFLLMIQGFTIAWVGAGYVLLSGQPASLILKAVLYVIFMLLLFFGARISNFISKEDLEFAVNIFNKINEKIK</sequence>
<feature type="transmembrane region" description="Helical" evidence="6">
    <location>
        <begin position="366"/>
        <end position="384"/>
    </location>
</feature>
<protein>
    <recommendedName>
        <fullName evidence="9">Polysaccharide biosynthesis protein C-terminal domain-containing protein</fullName>
    </recommendedName>
</protein>
<keyword evidence="5 6" id="KW-0472">Membrane</keyword>
<evidence type="ECO:0008006" key="9">
    <source>
        <dbReference type="Google" id="ProtNLM"/>
    </source>
</evidence>
<evidence type="ECO:0000313" key="7">
    <source>
        <dbReference type="EMBL" id="OGC54468.1"/>
    </source>
</evidence>
<evidence type="ECO:0000256" key="5">
    <source>
        <dbReference type="ARBA" id="ARBA00023136"/>
    </source>
</evidence>
<comment type="caution">
    <text evidence="7">The sequence shown here is derived from an EMBL/GenBank/DDBJ whole genome shotgun (WGS) entry which is preliminary data.</text>
</comment>
<feature type="transmembrane region" description="Helical" evidence="6">
    <location>
        <begin position="175"/>
        <end position="195"/>
    </location>
</feature>
<feature type="transmembrane region" description="Helical" evidence="6">
    <location>
        <begin position="427"/>
        <end position="446"/>
    </location>
</feature>
<feature type="transmembrane region" description="Helical" evidence="6">
    <location>
        <begin position="298"/>
        <end position="315"/>
    </location>
</feature>
<feature type="transmembrane region" description="Helical" evidence="6">
    <location>
        <begin position="335"/>
        <end position="354"/>
    </location>
</feature>
<evidence type="ECO:0000256" key="2">
    <source>
        <dbReference type="ARBA" id="ARBA00022475"/>
    </source>
</evidence>
<organism evidence="7 8">
    <name type="scientific">candidate division WWE3 bacterium RIFCSPHIGHO2_02_FULL_38_14</name>
    <dbReference type="NCBI Taxonomy" id="1802620"/>
    <lineage>
        <taxon>Bacteria</taxon>
        <taxon>Katanobacteria</taxon>
    </lineage>
</organism>
<dbReference type="Proteomes" id="UP000178127">
    <property type="component" value="Unassembled WGS sequence"/>
</dbReference>
<dbReference type="PANTHER" id="PTHR30250">
    <property type="entry name" value="PST FAMILY PREDICTED COLANIC ACID TRANSPORTER"/>
    <property type="match status" value="1"/>
</dbReference>
<dbReference type="AlphaFoldDB" id="A0A1F4VBR8"/>
<evidence type="ECO:0000256" key="1">
    <source>
        <dbReference type="ARBA" id="ARBA00004651"/>
    </source>
</evidence>
<dbReference type="GO" id="GO:0005886">
    <property type="term" value="C:plasma membrane"/>
    <property type="evidence" value="ECO:0007669"/>
    <property type="project" value="UniProtKB-SubCell"/>
</dbReference>
<feature type="transmembrane region" description="Helical" evidence="6">
    <location>
        <begin position="12"/>
        <end position="33"/>
    </location>
</feature>
<feature type="transmembrane region" description="Helical" evidence="6">
    <location>
        <begin position="39"/>
        <end position="59"/>
    </location>
</feature>
<feature type="transmembrane region" description="Helical" evidence="6">
    <location>
        <begin position="216"/>
        <end position="234"/>
    </location>
</feature>
<evidence type="ECO:0000256" key="6">
    <source>
        <dbReference type="SAM" id="Phobius"/>
    </source>
</evidence>
<keyword evidence="3 6" id="KW-0812">Transmembrane</keyword>